<dbReference type="PANTHER" id="PTHR13798">
    <property type="entry name" value="RNA BINDING MOTIF RBM PROTEIN -RELATED"/>
    <property type="match status" value="1"/>
</dbReference>
<accession>A0AA36GRU3</accession>
<dbReference type="GO" id="GO:0003727">
    <property type="term" value="F:single-stranded RNA binding"/>
    <property type="evidence" value="ECO:0007669"/>
    <property type="project" value="TreeGrafter"/>
</dbReference>
<dbReference type="Pfam" id="PF00076">
    <property type="entry name" value="RRM_1"/>
    <property type="match status" value="1"/>
</dbReference>
<sequence>MSDEEDRTCYVCNFSHEVTSDLLEELFTQVGPLEKVSLTEKNGHRFAMVLFEDDVSVPFAVETLDGIHMFGIPLTVKPRSGSKHDKRRSFDSKRRDTYLPHSSSYPESHKRDYNGRITSYEERHDNHYRGSPYTPSMALPTPPPPPPPPPLPLSDPYPSLKIRPVARSDSSTPKSSFKGRPGNDQRRTFPTKPSDTRIFEAEMNGRERWHPHRGGRDDRFKYRNSSFTSRSGSSSSLDYRRY</sequence>
<feature type="compositionally biased region" description="Basic and acidic residues" evidence="5">
    <location>
        <begin position="194"/>
        <end position="221"/>
    </location>
</feature>
<reference evidence="7" key="1">
    <citation type="submission" date="2023-07" db="EMBL/GenBank/DDBJ databases">
        <authorList>
            <consortium name="CYATHOMIX"/>
        </authorList>
    </citation>
    <scope>NUCLEOTIDE SEQUENCE</scope>
    <source>
        <strain evidence="7">N/A</strain>
    </source>
</reference>
<keyword evidence="3" id="KW-0539">Nucleus</keyword>
<evidence type="ECO:0000256" key="3">
    <source>
        <dbReference type="ARBA" id="ARBA00023242"/>
    </source>
</evidence>
<feature type="compositionally biased region" description="Pro residues" evidence="5">
    <location>
        <begin position="140"/>
        <end position="155"/>
    </location>
</feature>
<dbReference type="InterPro" id="IPR000504">
    <property type="entry name" value="RRM_dom"/>
</dbReference>
<protein>
    <recommendedName>
        <fullName evidence="6">RRM domain-containing protein</fullName>
    </recommendedName>
</protein>
<dbReference type="EMBL" id="CATQJL010000223">
    <property type="protein sequence ID" value="CAJ0597099.1"/>
    <property type="molecule type" value="Genomic_DNA"/>
</dbReference>
<dbReference type="SUPFAM" id="SSF54928">
    <property type="entry name" value="RNA-binding domain, RBD"/>
    <property type="match status" value="1"/>
</dbReference>
<evidence type="ECO:0000256" key="1">
    <source>
        <dbReference type="ARBA" id="ARBA00004642"/>
    </source>
</evidence>
<comment type="caution">
    <text evidence="7">The sequence shown here is derived from an EMBL/GenBank/DDBJ whole genome shotgun (WGS) entry which is preliminary data.</text>
</comment>
<feature type="compositionally biased region" description="Low complexity" evidence="5">
    <location>
        <begin position="225"/>
        <end position="236"/>
    </location>
</feature>
<feature type="domain" description="RRM" evidence="6">
    <location>
        <begin position="7"/>
        <end position="81"/>
    </location>
</feature>
<comment type="subcellular location">
    <subcellularLocation>
        <location evidence="1">Nucleus</location>
        <location evidence="1">Nucleoplasm</location>
    </subcellularLocation>
</comment>
<feature type="compositionally biased region" description="Basic and acidic residues" evidence="5">
    <location>
        <begin position="107"/>
        <end position="128"/>
    </location>
</feature>
<name>A0AA36GRU3_CYLNA</name>
<evidence type="ECO:0000313" key="7">
    <source>
        <dbReference type="EMBL" id="CAJ0597099.1"/>
    </source>
</evidence>
<dbReference type="AlphaFoldDB" id="A0AA36GRU3"/>
<dbReference type="GO" id="GO:0000381">
    <property type="term" value="P:regulation of alternative mRNA splicing, via spliceosome"/>
    <property type="evidence" value="ECO:0007669"/>
    <property type="project" value="TreeGrafter"/>
</dbReference>
<evidence type="ECO:0000259" key="6">
    <source>
        <dbReference type="PROSITE" id="PS50102"/>
    </source>
</evidence>
<evidence type="ECO:0000313" key="8">
    <source>
        <dbReference type="Proteomes" id="UP001176961"/>
    </source>
</evidence>
<evidence type="ECO:0000256" key="4">
    <source>
        <dbReference type="PROSITE-ProRule" id="PRU00176"/>
    </source>
</evidence>
<gene>
    <name evidence="7" type="ORF">CYNAS_LOCUS9082</name>
</gene>
<dbReference type="InterPro" id="IPR035979">
    <property type="entry name" value="RBD_domain_sf"/>
</dbReference>
<dbReference type="Gene3D" id="3.30.70.330">
    <property type="match status" value="1"/>
</dbReference>
<dbReference type="InterPro" id="IPR012677">
    <property type="entry name" value="Nucleotide-bd_a/b_plait_sf"/>
</dbReference>
<feature type="region of interest" description="Disordered" evidence="5">
    <location>
        <begin position="75"/>
        <end position="242"/>
    </location>
</feature>
<dbReference type="GO" id="GO:0005654">
    <property type="term" value="C:nucleoplasm"/>
    <property type="evidence" value="ECO:0007669"/>
    <property type="project" value="UniProtKB-SubCell"/>
</dbReference>
<evidence type="ECO:0000256" key="5">
    <source>
        <dbReference type="SAM" id="MobiDB-lite"/>
    </source>
</evidence>
<proteinExistence type="predicted"/>
<evidence type="ECO:0000256" key="2">
    <source>
        <dbReference type="ARBA" id="ARBA00022884"/>
    </source>
</evidence>
<feature type="compositionally biased region" description="Basic and acidic residues" evidence="5">
    <location>
        <begin position="88"/>
        <end position="98"/>
    </location>
</feature>
<dbReference type="PROSITE" id="PS50102">
    <property type="entry name" value="RRM"/>
    <property type="match status" value="1"/>
</dbReference>
<dbReference type="InterPro" id="IPR052285">
    <property type="entry name" value="NEXT_complex_subunit"/>
</dbReference>
<dbReference type="PANTHER" id="PTHR13798:SF11">
    <property type="entry name" value="RNA-BINDING PROTEIN 7-RELATED"/>
    <property type="match status" value="1"/>
</dbReference>
<keyword evidence="8" id="KW-1185">Reference proteome</keyword>
<organism evidence="7 8">
    <name type="scientific">Cylicocyclus nassatus</name>
    <name type="common">Nematode worm</name>
    <dbReference type="NCBI Taxonomy" id="53992"/>
    <lineage>
        <taxon>Eukaryota</taxon>
        <taxon>Metazoa</taxon>
        <taxon>Ecdysozoa</taxon>
        <taxon>Nematoda</taxon>
        <taxon>Chromadorea</taxon>
        <taxon>Rhabditida</taxon>
        <taxon>Rhabditina</taxon>
        <taxon>Rhabditomorpha</taxon>
        <taxon>Strongyloidea</taxon>
        <taxon>Strongylidae</taxon>
        <taxon>Cylicocyclus</taxon>
    </lineage>
</organism>
<keyword evidence="2 4" id="KW-0694">RNA-binding</keyword>
<dbReference type="Proteomes" id="UP001176961">
    <property type="component" value="Unassembled WGS sequence"/>
</dbReference>
<dbReference type="SMART" id="SM00360">
    <property type="entry name" value="RRM"/>
    <property type="match status" value="1"/>
</dbReference>